<evidence type="ECO:0000313" key="10">
    <source>
        <dbReference type="Proteomes" id="UP000784435"/>
    </source>
</evidence>
<comment type="catalytic activity">
    <reaction evidence="6">
        <text>L-aspartyl-tRNA(Asn) + L-glutamine + ATP + H2O = L-asparaginyl-tRNA(Asn) + L-glutamate + ADP + phosphate + 2 H(+)</text>
        <dbReference type="Rhea" id="RHEA:14513"/>
        <dbReference type="Rhea" id="RHEA-COMP:9674"/>
        <dbReference type="Rhea" id="RHEA-COMP:9677"/>
        <dbReference type="ChEBI" id="CHEBI:15377"/>
        <dbReference type="ChEBI" id="CHEBI:15378"/>
        <dbReference type="ChEBI" id="CHEBI:29985"/>
        <dbReference type="ChEBI" id="CHEBI:30616"/>
        <dbReference type="ChEBI" id="CHEBI:43474"/>
        <dbReference type="ChEBI" id="CHEBI:58359"/>
        <dbReference type="ChEBI" id="CHEBI:78515"/>
        <dbReference type="ChEBI" id="CHEBI:78516"/>
        <dbReference type="ChEBI" id="CHEBI:456216"/>
    </reaction>
</comment>
<dbReference type="Proteomes" id="UP000784435">
    <property type="component" value="Unassembled WGS sequence"/>
</dbReference>
<dbReference type="SUPFAM" id="SSF89095">
    <property type="entry name" value="GatB/YqeY motif"/>
    <property type="match status" value="1"/>
</dbReference>
<dbReference type="Pfam" id="PF02637">
    <property type="entry name" value="GatB_Yqey"/>
    <property type="match status" value="1"/>
</dbReference>
<name>A0A921SNX0_9MICO</name>
<protein>
    <submittedName>
        <fullName evidence="9">Asp-tRNA(Asn)/Glu-tRNA(Gln) amidotransferase GatCAB subunit B</fullName>
    </submittedName>
</protein>
<feature type="non-terminal residue" evidence="9">
    <location>
        <position position="1"/>
    </location>
</feature>
<comment type="catalytic activity">
    <reaction evidence="7">
        <text>L-glutamyl-tRNA(Gln) + L-glutamine + ATP + H2O = L-glutaminyl-tRNA(Gln) + L-glutamate + ADP + phosphate + H(+)</text>
        <dbReference type="Rhea" id="RHEA:17521"/>
        <dbReference type="Rhea" id="RHEA-COMP:9681"/>
        <dbReference type="Rhea" id="RHEA-COMP:9684"/>
        <dbReference type="ChEBI" id="CHEBI:15377"/>
        <dbReference type="ChEBI" id="CHEBI:15378"/>
        <dbReference type="ChEBI" id="CHEBI:29985"/>
        <dbReference type="ChEBI" id="CHEBI:30616"/>
        <dbReference type="ChEBI" id="CHEBI:43474"/>
        <dbReference type="ChEBI" id="CHEBI:58359"/>
        <dbReference type="ChEBI" id="CHEBI:78520"/>
        <dbReference type="ChEBI" id="CHEBI:78521"/>
        <dbReference type="ChEBI" id="CHEBI:456216"/>
    </reaction>
</comment>
<keyword evidence="3" id="KW-0547">Nucleotide-binding</keyword>
<dbReference type="PANTHER" id="PTHR11659:SF0">
    <property type="entry name" value="GLUTAMYL-TRNA(GLN) AMIDOTRANSFERASE SUBUNIT B, MITOCHONDRIAL"/>
    <property type="match status" value="1"/>
</dbReference>
<evidence type="ECO:0000256" key="1">
    <source>
        <dbReference type="ARBA" id="ARBA00011123"/>
    </source>
</evidence>
<gene>
    <name evidence="9" type="ORF">K8V08_10735</name>
</gene>
<sequence>PEPDLVPVAPSREWVEEIRANLPELPAARRRRLLGEWGISELEMRDIINAGLLDPVEATVAAGAGPDAARKWWMGEIARLAKQKEAEPAELVSPEHVAQLQGLIDEGKLNDKLARKVLAGVLDGRGAPAEVMEADGLQIVEDTGALEAAVDEAIAANPDVVEKIKGGKMQAIGALMGPIMKATRGQADAGKARELILARING</sequence>
<dbReference type="GO" id="GO:0070681">
    <property type="term" value="P:glutaminyl-tRNAGln biosynthesis via transamidation"/>
    <property type="evidence" value="ECO:0007669"/>
    <property type="project" value="TreeGrafter"/>
</dbReference>
<organism evidence="9 10">
    <name type="scientific">Brevibacterium senegalense</name>
    <dbReference type="NCBI Taxonomy" id="1033736"/>
    <lineage>
        <taxon>Bacteria</taxon>
        <taxon>Bacillati</taxon>
        <taxon>Actinomycetota</taxon>
        <taxon>Actinomycetes</taxon>
        <taxon>Micrococcales</taxon>
        <taxon>Brevibacteriaceae</taxon>
        <taxon>Brevibacterium</taxon>
    </lineage>
</organism>
<reference evidence="9" key="1">
    <citation type="journal article" date="2021" name="PeerJ">
        <title>Extensive microbial diversity within the chicken gut microbiome revealed by metagenomics and culture.</title>
        <authorList>
            <person name="Gilroy R."/>
            <person name="Ravi A."/>
            <person name="Getino M."/>
            <person name="Pursley I."/>
            <person name="Horton D.L."/>
            <person name="Alikhan N.F."/>
            <person name="Baker D."/>
            <person name="Gharbi K."/>
            <person name="Hall N."/>
            <person name="Watson M."/>
            <person name="Adriaenssens E.M."/>
            <person name="Foster-Nyarko E."/>
            <person name="Jarju S."/>
            <person name="Secka A."/>
            <person name="Antonio M."/>
            <person name="Oren A."/>
            <person name="Chaudhuri R.R."/>
            <person name="La Ragione R."/>
            <person name="Hildebrand F."/>
            <person name="Pallen M.J."/>
        </authorList>
    </citation>
    <scope>NUCLEOTIDE SEQUENCE</scope>
    <source>
        <strain evidence="9">ChiGjej5B5-7349</strain>
    </source>
</reference>
<dbReference type="GO" id="GO:0006412">
    <property type="term" value="P:translation"/>
    <property type="evidence" value="ECO:0007669"/>
    <property type="project" value="UniProtKB-KW"/>
</dbReference>
<evidence type="ECO:0000256" key="2">
    <source>
        <dbReference type="ARBA" id="ARBA00022598"/>
    </source>
</evidence>
<dbReference type="AlphaFoldDB" id="A0A921SNX0"/>
<comment type="subunit">
    <text evidence="1">Heterotrimer of A, B and C subunits.</text>
</comment>
<accession>A0A921SNX0</accession>
<dbReference type="PANTHER" id="PTHR11659">
    <property type="entry name" value="GLUTAMYL-TRNA GLN AMIDOTRANSFERASE SUBUNIT B MITOCHONDRIAL AND PROKARYOTIC PET112-RELATED"/>
    <property type="match status" value="1"/>
</dbReference>
<evidence type="ECO:0000256" key="4">
    <source>
        <dbReference type="ARBA" id="ARBA00022840"/>
    </source>
</evidence>
<evidence type="ECO:0000313" key="9">
    <source>
        <dbReference type="EMBL" id="HJG80875.1"/>
    </source>
</evidence>
<keyword evidence="4" id="KW-0067">ATP-binding</keyword>
<dbReference type="GO" id="GO:0005524">
    <property type="term" value="F:ATP binding"/>
    <property type="evidence" value="ECO:0007669"/>
    <property type="project" value="UniProtKB-KW"/>
</dbReference>
<dbReference type="InterPro" id="IPR018027">
    <property type="entry name" value="Asn/Gln_amidotransferase"/>
</dbReference>
<dbReference type="EMBL" id="DYUK01000229">
    <property type="protein sequence ID" value="HJG80875.1"/>
    <property type="molecule type" value="Genomic_DNA"/>
</dbReference>
<dbReference type="InterPro" id="IPR017959">
    <property type="entry name" value="Asn/Gln-tRNA_amidoTrfase_suB/E"/>
</dbReference>
<evidence type="ECO:0000256" key="7">
    <source>
        <dbReference type="ARBA" id="ARBA00047913"/>
    </source>
</evidence>
<dbReference type="FunFam" id="1.10.10.410:FF:000001">
    <property type="entry name" value="Aspartyl/glutamyl-tRNA(Asn/Gln) amidotransferase subunit B"/>
    <property type="match status" value="1"/>
</dbReference>
<dbReference type="Gene3D" id="1.10.10.410">
    <property type="match status" value="1"/>
</dbReference>
<comment type="caution">
    <text evidence="9">The sequence shown here is derived from an EMBL/GenBank/DDBJ whole genome shotgun (WGS) entry which is preliminary data.</text>
</comment>
<evidence type="ECO:0000256" key="5">
    <source>
        <dbReference type="ARBA" id="ARBA00022917"/>
    </source>
</evidence>
<evidence type="ECO:0000256" key="3">
    <source>
        <dbReference type="ARBA" id="ARBA00022741"/>
    </source>
</evidence>
<proteinExistence type="predicted"/>
<dbReference type="GO" id="GO:0050567">
    <property type="term" value="F:glutaminyl-tRNA synthase (glutamine-hydrolyzing) activity"/>
    <property type="evidence" value="ECO:0007669"/>
    <property type="project" value="TreeGrafter"/>
</dbReference>
<keyword evidence="2" id="KW-0436">Ligase</keyword>
<reference evidence="9" key="2">
    <citation type="submission" date="2021-09" db="EMBL/GenBank/DDBJ databases">
        <authorList>
            <person name="Gilroy R."/>
        </authorList>
    </citation>
    <scope>NUCLEOTIDE SEQUENCE</scope>
    <source>
        <strain evidence="9">ChiGjej5B5-7349</strain>
    </source>
</reference>
<feature type="domain" description="Asn/Gln amidotransferase" evidence="8">
    <location>
        <begin position="54"/>
        <end position="200"/>
    </location>
</feature>
<dbReference type="InterPro" id="IPR023168">
    <property type="entry name" value="GatB_Yqey_C_2"/>
</dbReference>
<dbReference type="InterPro" id="IPR003789">
    <property type="entry name" value="Asn/Gln_tRNA_amidoTrase-B-like"/>
</dbReference>
<keyword evidence="5" id="KW-0648">Protein biosynthesis</keyword>
<evidence type="ECO:0000259" key="8">
    <source>
        <dbReference type="SMART" id="SM00845"/>
    </source>
</evidence>
<evidence type="ECO:0000256" key="6">
    <source>
        <dbReference type="ARBA" id="ARBA00047380"/>
    </source>
</evidence>
<dbReference type="SMART" id="SM00845">
    <property type="entry name" value="GatB_Yqey"/>
    <property type="match status" value="1"/>
</dbReference>